<dbReference type="GO" id="GO:0004252">
    <property type="term" value="F:serine-type endopeptidase activity"/>
    <property type="evidence" value="ECO:0007669"/>
    <property type="project" value="InterPro"/>
</dbReference>
<feature type="domain" description="Peptidase S26" evidence="4">
    <location>
        <begin position="81"/>
        <end position="116"/>
    </location>
</feature>
<dbReference type="NCBIfam" id="TIGR02754">
    <property type="entry name" value="sod_Ni_protease"/>
    <property type="match status" value="1"/>
</dbReference>
<comment type="subcellular location">
    <subcellularLocation>
        <location evidence="1">Membrane</location>
    </subcellularLocation>
</comment>
<proteinExistence type="predicted"/>
<dbReference type="AlphaFoldDB" id="A0A964BPW3"/>
<evidence type="ECO:0000313" key="5">
    <source>
        <dbReference type="EMBL" id="MCC0175745.1"/>
    </source>
</evidence>
<dbReference type="CDD" id="cd06530">
    <property type="entry name" value="S26_SPase_I"/>
    <property type="match status" value="1"/>
</dbReference>
<keyword evidence="5" id="KW-0645">Protease</keyword>
<evidence type="ECO:0000313" key="6">
    <source>
        <dbReference type="Proteomes" id="UP000729733"/>
    </source>
</evidence>
<dbReference type="PANTHER" id="PTHR12383">
    <property type="entry name" value="PROTEASE FAMILY S26 MITOCHONDRIAL INNER MEMBRANE PROTEASE-RELATED"/>
    <property type="match status" value="1"/>
</dbReference>
<keyword evidence="2" id="KW-0378">Hydrolase</keyword>
<evidence type="ECO:0000256" key="2">
    <source>
        <dbReference type="ARBA" id="ARBA00022801"/>
    </source>
</evidence>
<gene>
    <name evidence="5" type="primary">sodX</name>
    <name evidence="5" type="ORF">I4641_01965</name>
</gene>
<sequence>MTEELPPTDLPGLFLLLIRRRRRLKVVGESMLPFLKPGEEILINPYAYCKSQPQINDVVVLNHPRDQKITIVKRITNIAIDGNYFLKGDNPAASKDSRHWGTVRQRAILAKVTSRFA</sequence>
<evidence type="ECO:0000256" key="3">
    <source>
        <dbReference type="ARBA" id="ARBA00023136"/>
    </source>
</evidence>
<evidence type="ECO:0000256" key="1">
    <source>
        <dbReference type="ARBA" id="ARBA00004370"/>
    </source>
</evidence>
<comment type="caution">
    <text evidence="5">The sequence shown here is derived from an EMBL/GenBank/DDBJ whole genome shotgun (WGS) entry which is preliminary data.</text>
</comment>
<name>A0A964BPW3_9CYAN</name>
<dbReference type="PANTHER" id="PTHR12383:SF16">
    <property type="entry name" value="MITOCHONDRIAL INNER MEMBRANE PROTEASE SUBUNIT 1"/>
    <property type="match status" value="1"/>
</dbReference>
<dbReference type="GO" id="GO:0016020">
    <property type="term" value="C:membrane"/>
    <property type="evidence" value="ECO:0007669"/>
    <property type="project" value="UniProtKB-SubCell"/>
</dbReference>
<feature type="domain" description="Peptidase S26" evidence="4">
    <location>
        <begin position="24"/>
        <end position="76"/>
    </location>
</feature>
<reference evidence="5" key="1">
    <citation type="journal article" date="2021" name="Antonie Van Leeuwenhoek">
        <title>Draft genome and description of Waterburya agarophytonicola gen. nov. sp. nov. (Pleurocapsales, Cyanobacteria): a seaweed symbiont.</title>
        <authorList>
            <person name="Bonthond G."/>
            <person name="Shalygin S."/>
            <person name="Bayer T."/>
            <person name="Weinberger F."/>
        </authorList>
    </citation>
    <scope>NUCLEOTIDE SEQUENCE</scope>
    <source>
        <strain evidence="5">KI4</strain>
    </source>
</reference>
<protein>
    <submittedName>
        <fullName evidence="5">Nickel-type superoxide dismutase maturation protease</fullName>
    </submittedName>
</protein>
<dbReference type="EMBL" id="JADWDC010000003">
    <property type="protein sequence ID" value="MCC0175745.1"/>
    <property type="molecule type" value="Genomic_DNA"/>
</dbReference>
<keyword evidence="3" id="KW-0472">Membrane</keyword>
<evidence type="ECO:0000259" key="4">
    <source>
        <dbReference type="Pfam" id="PF10502"/>
    </source>
</evidence>
<dbReference type="InterPro" id="IPR036286">
    <property type="entry name" value="LexA/Signal_pep-like_sf"/>
</dbReference>
<dbReference type="Pfam" id="PF10502">
    <property type="entry name" value="Peptidase_S26"/>
    <property type="match status" value="2"/>
</dbReference>
<dbReference type="InterPro" id="IPR014124">
    <property type="entry name" value="Pept_S26A_Sod_Ni_maturase"/>
</dbReference>
<dbReference type="Proteomes" id="UP000729733">
    <property type="component" value="Unassembled WGS sequence"/>
</dbReference>
<dbReference type="InterPro" id="IPR019533">
    <property type="entry name" value="Peptidase_S26"/>
</dbReference>
<keyword evidence="6" id="KW-1185">Reference proteome</keyword>
<dbReference type="SUPFAM" id="SSF51306">
    <property type="entry name" value="LexA/Signal peptidase"/>
    <property type="match status" value="1"/>
</dbReference>
<dbReference type="RefSeq" id="WP_229638745.1">
    <property type="nucleotide sequence ID" value="NZ_JADWDC010000003.1"/>
</dbReference>
<dbReference type="InterPro" id="IPR052064">
    <property type="entry name" value="Mito_IMP1_subunit"/>
</dbReference>
<accession>A0A964BPW3</accession>
<dbReference type="Gene3D" id="2.10.109.10">
    <property type="entry name" value="Umud Fragment, subunit A"/>
    <property type="match status" value="1"/>
</dbReference>
<organism evidence="5 6">
    <name type="scientific">Waterburya agarophytonicola KI4</name>
    <dbReference type="NCBI Taxonomy" id="2874699"/>
    <lineage>
        <taxon>Bacteria</taxon>
        <taxon>Bacillati</taxon>
        <taxon>Cyanobacteriota</taxon>
        <taxon>Cyanophyceae</taxon>
        <taxon>Pleurocapsales</taxon>
        <taxon>Hyellaceae</taxon>
        <taxon>Waterburya</taxon>
        <taxon>Waterburya agarophytonicola</taxon>
    </lineage>
</organism>
<dbReference type="GO" id="GO:0006465">
    <property type="term" value="P:signal peptide processing"/>
    <property type="evidence" value="ECO:0007669"/>
    <property type="project" value="InterPro"/>
</dbReference>